<gene>
    <name evidence="1" type="ORF">Tco_1111939</name>
</gene>
<dbReference type="EMBL" id="BQNB010020979">
    <property type="protein sequence ID" value="GJU01601.1"/>
    <property type="molecule type" value="Genomic_DNA"/>
</dbReference>
<evidence type="ECO:0000313" key="1">
    <source>
        <dbReference type="EMBL" id="GJU01601.1"/>
    </source>
</evidence>
<protein>
    <submittedName>
        <fullName evidence="1">Uncharacterized protein</fullName>
    </submittedName>
</protein>
<dbReference type="PANTHER" id="PTHR11439:SF463">
    <property type="entry name" value="REVERSE TRANSCRIPTASE TY1_COPIA-TYPE DOMAIN-CONTAINING PROTEIN"/>
    <property type="match status" value="1"/>
</dbReference>
<organism evidence="1 2">
    <name type="scientific">Tanacetum coccineum</name>
    <dbReference type="NCBI Taxonomy" id="301880"/>
    <lineage>
        <taxon>Eukaryota</taxon>
        <taxon>Viridiplantae</taxon>
        <taxon>Streptophyta</taxon>
        <taxon>Embryophyta</taxon>
        <taxon>Tracheophyta</taxon>
        <taxon>Spermatophyta</taxon>
        <taxon>Magnoliopsida</taxon>
        <taxon>eudicotyledons</taxon>
        <taxon>Gunneridae</taxon>
        <taxon>Pentapetalae</taxon>
        <taxon>asterids</taxon>
        <taxon>campanulids</taxon>
        <taxon>Asterales</taxon>
        <taxon>Asteraceae</taxon>
        <taxon>Asteroideae</taxon>
        <taxon>Anthemideae</taxon>
        <taxon>Anthemidinae</taxon>
        <taxon>Tanacetum</taxon>
    </lineage>
</organism>
<reference evidence="1" key="2">
    <citation type="submission" date="2022-01" db="EMBL/GenBank/DDBJ databases">
        <authorList>
            <person name="Yamashiro T."/>
            <person name="Shiraishi A."/>
            <person name="Satake H."/>
            <person name="Nakayama K."/>
        </authorList>
    </citation>
    <scope>NUCLEOTIDE SEQUENCE</scope>
</reference>
<reference evidence="1" key="1">
    <citation type="journal article" date="2022" name="Int. J. Mol. Sci.">
        <title>Draft Genome of Tanacetum Coccineum: Genomic Comparison of Closely Related Tanacetum-Family Plants.</title>
        <authorList>
            <person name="Yamashiro T."/>
            <person name="Shiraishi A."/>
            <person name="Nakayama K."/>
            <person name="Satake H."/>
        </authorList>
    </citation>
    <scope>NUCLEOTIDE SEQUENCE</scope>
</reference>
<proteinExistence type="predicted"/>
<keyword evidence="2" id="KW-1185">Reference proteome</keyword>
<comment type="caution">
    <text evidence="1">The sequence shown here is derived from an EMBL/GenBank/DDBJ whole genome shotgun (WGS) entry which is preliminary data.</text>
</comment>
<dbReference type="PANTHER" id="PTHR11439">
    <property type="entry name" value="GAG-POL-RELATED RETROTRANSPOSON"/>
    <property type="match status" value="1"/>
</dbReference>
<accession>A0ABQ5IN23</accession>
<evidence type="ECO:0000313" key="2">
    <source>
        <dbReference type="Proteomes" id="UP001151760"/>
    </source>
</evidence>
<dbReference type="Proteomes" id="UP001151760">
    <property type="component" value="Unassembled WGS sequence"/>
</dbReference>
<sequence>METKNKLDLDKNGILVDAMKYRSMIGALMYLTSNRPNIVHATCLCARYHANATRSCKVTFKRTSWTQFLGEKLVGWSSKKQDCTALSTAEAEYVSLSDLLCLSHLDADTENYFSILNDDEADNTKPPLFADTFGNNDGDDSETLGPVTPAEEVADSGHSSTLSSLVKHKSLRVLQLWERIVIRDVHGLMDNEGIHNFVQPNAGGGDASISYGDGLAVPGVRVSPEEATIQTFNAENGNDESNQIVQRVPRTESTPGKAMFNVITATKKTIMLVIVRNQEFVMQTDGNSEIVSSYDAKAVSEVNVSSKVHDQISHAKHKTIIHTSDDDQIDSNIIFDDPFVENNDSLHSIDVENYAEAMTHPKPALHPIDVENYDASLNIILISSDDENDDEDEAEKDVAVSYRIE</sequence>
<name>A0ABQ5IN23_9ASTR</name>